<evidence type="ECO:0000256" key="2">
    <source>
        <dbReference type="ARBA" id="ARBA00023125"/>
    </source>
</evidence>
<comment type="caution">
    <text evidence="6">The sequence shown here is derived from an EMBL/GenBank/DDBJ whole genome shotgun (WGS) entry which is preliminary data.</text>
</comment>
<dbReference type="STRING" id="1385520.N802_03875"/>
<dbReference type="SMART" id="SM00418">
    <property type="entry name" value="HTH_ARSR"/>
    <property type="match status" value="1"/>
</dbReference>
<accession>A0A0A0J7G9</accession>
<dbReference type="EMBL" id="AVPJ01000011">
    <property type="protein sequence ID" value="KGN31516.1"/>
    <property type="molecule type" value="Genomic_DNA"/>
</dbReference>
<dbReference type="Gene3D" id="1.10.10.10">
    <property type="entry name" value="Winged helix-like DNA-binding domain superfamily/Winged helix DNA-binding domain"/>
    <property type="match status" value="1"/>
</dbReference>
<dbReference type="PROSITE" id="PS50987">
    <property type="entry name" value="HTH_ARSR_2"/>
    <property type="match status" value="1"/>
</dbReference>
<feature type="region of interest" description="Disordered" evidence="4">
    <location>
        <begin position="112"/>
        <end position="140"/>
    </location>
</feature>
<proteinExistence type="predicted"/>
<evidence type="ECO:0000256" key="3">
    <source>
        <dbReference type="ARBA" id="ARBA00023163"/>
    </source>
</evidence>
<evidence type="ECO:0000313" key="6">
    <source>
        <dbReference type="EMBL" id="KGN31516.1"/>
    </source>
</evidence>
<evidence type="ECO:0000256" key="1">
    <source>
        <dbReference type="ARBA" id="ARBA00023015"/>
    </source>
</evidence>
<dbReference type="GO" id="GO:0003700">
    <property type="term" value="F:DNA-binding transcription factor activity"/>
    <property type="evidence" value="ECO:0007669"/>
    <property type="project" value="InterPro"/>
</dbReference>
<dbReference type="AlphaFoldDB" id="A0A0A0J7G9"/>
<dbReference type="PANTHER" id="PTHR33154">
    <property type="entry name" value="TRANSCRIPTIONAL REGULATOR, ARSR FAMILY"/>
    <property type="match status" value="1"/>
</dbReference>
<name>A0A0A0J7G9_9MICO</name>
<evidence type="ECO:0000256" key="4">
    <source>
        <dbReference type="SAM" id="MobiDB-lite"/>
    </source>
</evidence>
<evidence type="ECO:0000259" key="5">
    <source>
        <dbReference type="PROSITE" id="PS50987"/>
    </source>
</evidence>
<gene>
    <name evidence="6" type="ORF">N802_03875</name>
</gene>
<feature type="compositionally biased region" description="Basic and acidic residues" evidence="4">
    <location>
        <begin position="112"/>
        <end position="122"/>
    </location>
</feature>
<feature type="domain" description="HTH arsR-type" evidence="5">
    <location>
        <begin position="1"/>
        <end position="93"/>
    </location>
</feature>
<keyword evidence="2" id="KW-0238">DNA-binding</keyword>
<reference evidence="6 7" key="1">
    <citation type="submission" date="2013-08" db="EMBL/GenBank/DDBJ databases">
        <title>The genome sequence of Knoellia sinensis.</title>
        <authorList>
            <person name="Zhu W."/>
            <person name="Wang G."/>
        </authorList>
    </citation>
    <scope>NUCLEOTIDE SEQUENCE [LARGE SCALE GENOMIC DNA]</scope>
    <source>
        <strain evidence="6 7">KCTC 19936</strain>
    </source>
</reference>
<dbReference type="GO" id="GO:0003677">
    <property type="term" value="F:DNA binding"/>
    <property type="evidence" value="ECO:0007669"/>
    <property type="project" value="UniProtKB-KW"/>
</dbReference>
<keyword evidence="7" id="KW-1185">Reference proteome</keyword>
<dbReference type="InterPro" id="IPR036388">
    <property type="entry name" value="WH-like_DNA-bd_sf"/>
</dbReference>
<dbReference type="Pfam" id="PF01022">
    <property type="entry name" value="HTH_5"/>
    <property type="match status" value="1"/>
</dbReference>
<dbReference type="SUPFAM" id="SSF46785">
    <property type="entry name" value="Winged helix' DNA-binding domain"/>
    <property type="match status" value="1"/>
</dbReference>
<keyword evidence="3" id="KW-0804">Transcription</keyword>
<evidence type="ECO:0000313" key="7">
    <source>
        <dbReference type="Proteomes" id="UP000030002"/>
    </source>
</evidence>
<dbReference type="PANTHER" id="PTHR33154:SF33">
    <property type="entry name" value="TRANSCRIPTIONAL REPRESSOR SDPR"/>
    <property type="match status" value="1"/>
</dbReference>
<dbReference type="PRINTS" id="PR00778">
    <property type="entry name" value="HTHARSR"/>
</dbReference>
<dbReference type="Proteomes" id="UP000030002">
    <property type="component" value="Unassembled WGS sequence"/>
</dbReference>
<dbReference type="InterPro" id="IPR036390">
    <property type="entry name" value="WH_DNA-bd_sf"/>
</dbReference>
<dbReference type="InterPro" id="IPR011991">
    <property type="entry name" value="ArsR-like_HTH"/>
</dbReference>
<sequence>MDVFEALADPVRRDLLRRLVAGPARVVDLAADHTISRPAISRHLRVLTEAGLVFAEDIGRERHYRLERAGLAPASDYVAALMEPALATPARTPAAAPAPRFDESVLDGLDLEVRRTVRERRTTPTPQSTDTQQNSTEETA</sequence>
<dbReference type="InterPro" id="IPR051081">
    <property type="entry name" value="HTH_MetalResp_TranReg"/>
</dbReference>
<dbReference type="eggNOG" id="COG0640">
    <property type="taxonomic scope" value="Bacteria"/>
</dbReference>
<organism evidence="6 7">
    <name type="scientific">Knoellia sinensis KCTC 19936</name>
    <dbReference type="NCBI Taxonomy" id="1385520"/>
    <lineage>
        <taxon>Bacteria</taxon>
        <taxon>Bacillati</taxon>
        <taxon>Actinomycetota</taxon>
        <taxon>Actinomycetes</taxon>
        <taxon>Micrococcales</taxon>
        <taxon>Intrasporangiaceae</taxon>
        <taxon>Knoellia</taxon>
    </lineage>
</organism>
<dbReference type="OrthoDB" id="9806976at2"/>
<feature type="compositionally biased region" description="Low complexity" evidence="4">
    <location>
        <begin position="123"/>
        <end position="140"/>
    </location>
</feature>
<dbReference type="CDD" id="cd00090">
    <property type="entry name" value="HTH_ARSR"/>
    <property type="match status" value="1"/>
</dbReference>
<dbReference type="RefSeq" id="WP_035917423.1">
    <property type="nucleotide sequence ID" value="NZ_AVPJ01000011.1"/>
</dbReference>
<dbReference type="InterPro" id="IPR001845">
    <property type="entry name" value="HTH_ArsR_DNA-bd_dom"/>
</dbReference>
<keyword evidence="1" id="KW-0805">Transcription regulation</keyword>
<dbReference type="NCBIfam" id="NF033788">
    <property type="entry name" value="HTH_metalloreg"/>
    <property type="match status" value="1"/>
</dbReference>
<protein>
    <submittedName>
        <fullName evidence="6">ArsR family transcriptional regulator</fullName>
    </submittedName>
</protein>